<dbReference type="GO" id="GO:0035973">
    <property type="term" value="P:aggrephagy"/>
    <property type="evidence" value="ECO:0007669"/>
    <property type="project" value="TreeGrafter"/>
</dbReference>
<dbReference type="GO" id="GO:0004197">
    <property type="term" value="F:cysteine-type endopeptidase activity"/>
    <property type="evidence" value="ECO:0007669"/>
    <property type="project" value="TreeGrafter"/>
</dbReference>
<dbReference type="InterPro" id="IPR046792">
    <property type="entry name" value="Peptidase_C54_cat"/>
</dbReference>
<name>A0AAV1W184_LUPLU</name>
<dbReference type="EMBL" id="CAXHTB010000003">
    <property type="protein sequence ID" value="CAL0302866.1"/>
    <property type="molecule type" value="Genomic_DNA"/>
</dbReference>
<dbReference type="GO" id="GO:0000423">
    <property type="term" value="P:mitophagy"/>
    <property type="evidence" value="ECO:0007669"/>
    <property type="project" value="TreeGrafter"/>
</dbReference>
<comment type="function">
    <text evidence="12">Cysteine protease that plays a key role in autophagy by mediating both proteolytic activation and delipidation of ATG8 family proteins. The protease activity is required for proteolytic activation of ATG8 family proteins: cleaves the C-terminal amino acid of ATG8 proteins to reveal a C-terminal glycine. Exposure of the glycine at the C-terminus is essential for ATG8 proteins conjugation to phosphatidylethanolamine (PE) and insertion to membranes, which is necessary for autophagy. In addition to the protease activity, also mediates delipidation of PE-conjugated ATG8 proteins.</text>
</comment>
<comment type="similarity">
    <text evidence="2 13">Belongs to the peptidase C54 family.</text>
</comment>
<evidence type="ECO:0000256" key="3">
    <source>
        <dbReference type="ARBA" id="ARBA00022448"/>
    </source>
</evidence>
<evidence type="ECO:0000256" key="11">
    <source>
        <dbReference type="ARBA" id="ARBA00038724"/>
    </source>
</evidence>
<feature type="domain" description="Peptidase C54 catalytic" evidence="14">
    <location>
        <begin position="140"/>
        <end position="426"/>
    </location>
</feature>
<reference evidence="15 16" key="1">
    <citation type="submission" date="2024-03" db="EMBL/GenBank/DDBJ databases">
        <authorList>
            <person name="Martinez-Hernandez J."/>
        </authorList>
    </citation>
    <scope>NUCLEOTIDE SEQUENCE [LARGE SCALE GENOMIC DNA]</scope>
</reference>
<keyword evidence="6 13" id="KW-0378">Hydrolase</keyword>
<keyword evidence="3" id="KW-0813">Transport</keyword>
<keyword evidence="8 13" id="KW-0653">Protein transport</keyword>
<evidence type="ECO:0000256" key="10">
    <source>
        <dbReference type="ARBA" id="ARBA00029362"/>
    </source>
</evidence>
<dbReference type="AlphaFoldDB" id="A0AAV1W184"/>
<evidence type="ECO:0000256" key="13">
    <source>
        <dbReference type="RuleBase" id="RU363115"/>
    </source>
</evidence>
<dbReference type="GO" id="GO:0034727">
    <property type="term" value="P:piecemeal microautophagy of the nucleus"/>
    <property type="evidence" value="ECO:0007669"/>
    <property type="project" value="TreeGrafter"/>
</dbReference>
<evidence type="ECO:0000313" key="16">
    <source>
        <dbReference type="Proteomes" id="UP001497480"/>
    </source>
</evidence>
<dbReference type="Proteomes" id="UP001497480">
    <property type="component" value="Unassembled WGS sequence"/>
</dbReference>
<keyword evidence="7" id="KW-0788">Thiol protease</keyword>
<comment type="subcellular location">
    <subcellularLocation>
        <location evidence="1 13">Cytoplasm</location>
    </subcellularLocation>
</comment>
<evidence type="ECO:0000256" key="12">
    <source>
        <dbReference type="ARBA" id="ARBA00045891"/>
    </source>
</evidence>
<keyword evidence="9 13" id="KW-0072">Autophagy</keyword>
<dbReference type="GO" id="GO:0000045">
    <property type="term" value="P:autophagosome assembly"/>
    <property type="evidence" value="ECO:0007669"/>
    <property type="project" value="TreeGrafter"/>
</dbReference>
<dbReference type="InterPro" id="IPR038765">
    <property type="entry name" value="Papain-like_cys_pep_sf"/>
</dbReference>
<comment type="caution">
    <text evidence="15">The sequence shown here is derived from an EMBL/GenBank/DDBJ whole genome shotgun (WGS) entry which is preliminary data.</text>
</comment>
<dbReference type="Pfam" id="PF03416">
    <property type="entry name" value="Peptidase_C54"/>
    <property type="match status" value="1"/>
</dbReference>
<keyword evidence="4 13" id="KW-0963">Cytoplasm</keyword>
<evidence type="ECO:0000256" key="1">
    <source>
        <dbReference type="ARBA" id="ARBA00004496"/>
    </source>
</evidence>
<evidence type="ECO:0000256" key="6">
    <source>
        <dbReference type="ARBA" id="ARBA00022801"/>
    </source>
</evidence>
<comment type="subunit">
    <text evidence="11">Interacts with ATG8.</text>
</comment>
<evidence type="ECO:0000259" key="14">
    <source>
        <dbReference type="Pfam" id="PF03416"/>
    </source>
</evidence>
<evidence type="ECO:0000256" key="7">
    <source>
        <dbReference type="ARBA" id="ARBA00022807"/>
    </source>
</evidence>
<protein>
    <recommendedName>
        <fullName evidence="13">Cysteine protease</fullName>
        <ecNumber evidence="13">3.4.22.-</ecNumber>
    </recommendedName>
</protein>
<dbReference type="GO" id="GO:0005737">
    <property type="term" value="C:cytoplasm"/>
    <property type="evidence" value="ECO:0007669"/>
    <property type="project" value="UniProtKB-SubCell"/>
</dbReference>
<evidence type="ECO:0000256" key="2">
    <source>
        <dbReference type="ARBA" id="ARBA00010958"/>
    </source>
</evidence>
<comment type="catalytic activity">
    <reaction evidence="10">
        <text>[protein]-C-terminal L-amino acid-glycyl-phosphatidylethanolamide + H2O = [protein]-C-terminal L-amino acid-glycine + a 1,2-diacyl-sn-glycero-3-phosphoethanolamine</text>
        <dbReference type="Rhea" id="RHEA:67548"/>
        <dbReference type="Rhea" id="RHEA-COMP:17323"/>
        <dbReference type="Rhea" id="RHEA-COMP:17324"/>
        <dbReference type="ChEBI" id="CHEBI:15377"/>
        <dbReference type="ChEBI" id="CHEBI:64612"/>
        <dbReference type="ChEBI" id="CHEBI:172940"/>
        <dbReference type="ChEBI" id="CHEBI:172941"/>
    </reaction>
    <physiologicalReaction direction="left-to-right" evidence="10">
        <dbReference type="Rhea" id="RHEA:67549"/>
    </physiologicalReaction>
</comment>
<keyword evidence="5 13" id="KW-0645">Protease</keyword>
<dbReference type="GO" id="GO:0016485">
    <property type="term" value="P:protein processing"/>
    <property type="evidence" value="ECO:0007669"/>
    <property type="project" value="TreeGrafter"/>
</dbReference>
<evidence type="ECO:0000256" key="9">
    <source>
        <dbReference type="ARBA" id="ARBA00023006"/>
    </source>
</evidence>
<proteinExistence type="inferred from homology"/>
<dbReference type="GO" id="GO:0019786">
    <property type="term" value="F:protein-phosphatidylethanolamide deconjugating activity"/>
    <property type="evidence" value="ECO:0007669"/>
    <property type="project" value="InterPro"/>
</dbReference>
<keyword evidence="16" id="KW-1185">Reference proteome</keyword>
<dbReference type="PANTHER" id="PTHR22624">
    <property type="entry name" value="CYSTEINE PROTEASE ATG4"/>
    <property type="match status" value="1"/>
</dbReference>
<evidence type="ECO:0000256" key="5">
    <source>
        <dbReference type="ARBA" id="ARBA00022670"/>
    </source>
</evidence>
<dbReference type="InterPro" id="IPR005078">
    <property type="entry name" value="Peptidase_C54"/>
</dbReference>
<dbReference type="PANTHER" id="PTHR22624:SF49">
    <property type="entry name" value="CYSTEINE PROTEASE"/>
    <property type="match status" value="1"/>
</dbReference>
<sequence>MVLKNLCDGTVAAKFSCKSSTDTVDNNQVPACLKAESSDSNFPKASLWSSLFTSGYSVCETYSESPASEKQAVNSTNSGWAAAVRKVVSVGSMRSLQECVLGPSKTEVSRSDGDVWLLGVCHKISLHESTGDEDSSNRFSAFEDDFFSKILITYRKGFNAIGDTNYTSDVNWGCMLRSGQMLVAQALLFHKLGRSWRKYVDKPQDKEYIDILQLFSDSEASAFSIHNLLQAGKGYGLAVGSWVGPYAMCRTLEVLARSQRERNDLGEQLLPMAMYVVSGDEDGERGGAPVVCIEDAYRCCSEFSQGLATWTPLLLLVPLVLGLDKINPRYVPLLQSTFKFPQSLGILGGKPGASTYIIGVQNEKALYLDPHDVHPVVNIIGTNQETNTSSYHSNVIKLMPLDSIDPSLAIGFYCRDKDDFDDFCSRASKLVEESDGAPLFTVAQSRSLSMQVNNNEAIGANGGLEEEDGLGLDLVNEGTNEDDWQIL</sequence>
<dbReference type="SUPFAM" id="SSF54001">
    <property type="entry name" value="Cysteine proteinases"/>
    <property type="match status" value="1"/>
</dbReference>
<dbReference type="GO" id="GO:0015031">
    <property type="term" value="P:protein transport"/>
    <property type="evidence" value="ECO:0007669"/>
    <property type="project" value="UniProtKB-KW"/>
</dbReference>
<gene>
    <name evidence="15" type="ORF">LLUT_LOCUS3926</name>
</gene>
<evidence type="ECO:0000256" key="4">
    <source>
        <dbReference type="ARBA" id="ARBA00022490"/>
    </source>
</evidence>
<accession>A0AAV1W184</accession>
<evidence type="ECO:0000256" key="8">
    <source>
        <dbReference type="ARBA" id="ARBA00022927"/>
    </source>
</evidence>
<organism evidence="15 16">
    <name type="scientific">Lupinus luteus</name>
    <name type="common">European yellow lupine</name>
    <dbReference type="NCBI Taxonomy" id="3873"/>
    <lineage>
        <taxon>Eukaryota</taxon>
        <taxon>Viridiplantae</taxon>
        <taxon>Streptophyta</taxon>
        <taxon>Embryophyta</taxon>
        <taxon>Tracheophyta</taxon>
        <taxon>Spermatophyta</taxon>
        <taxon>Magnoliopsida</taxon>
        <taxon>eudicotyledons</taxon>
        <taxon>Gunneridae</taxon>
        <taxon>Pentapetalae</taxon>
        <taxon>rosids</taxon>
        <taxon>fabids</taxon>
        <taxon>Fabales</taxon>
        <taxon>Fabaceae</taxon>
        <taxon>Papilionoideae</taxon>
        <taxon>50 kb inversion clade</taxon>
        <taxon>genistoids sensu lato</taxon>
        <taxon>core genistoids</taxon>
        <taxon>Genisteae</taxon>
        <taxon>Lupinus</taxon>
    </lineage>
</organism>
<dbReference type="EC" id="3.4.22.-" evidence="13"/>
<evidence type="ECO:0000313" key="15">
    <source>
        <dbReference type="EMBL" id="CAL0302866.1"/>
    </source>
</evidence>